<reference evidence="4" key="1">
    <citation type="journal article" date="2019" name="Int. J. Syst. Evol. Microbiol.">
        <title>The Global Catalogue of Microorganisms (GCM) 10K type strain sequencing project: providing services to taxonomists for standard genome sequencing and annotation.</title>
        <authorList>
            <consortium name="The Broad Institute Genomics Platform"/>
            <consortium name="The Broad Institute Genome Sequencing Center for Infectious Disease"/>
            <person name="Wu L."/>
            <person name="Ma J."/>
        </authorList>
    </citation>
    <scope>NUCLEOTIDE SEQUENCE [LARGE SCALE GENOMIC DNA]</scope>
    <source>
        <strain evidence="4">JCM 14309</strain>
    </source>
</reference>
<dbReference type="InterPro" id="IPR011051">
    <property type="entry name" value="RmlC_Cupin_sf"/>
</dbReference>
<dbReference type="InterPro" id="IPR001387">
    <property type="entry name" value="Cro/C1-type_HTH"/>
</dbReference>
<dbReference type="Gene3D" id="1.10.260.40">
    <property type="entry name" value="lambda repressor-like DNA-binding domains"/>
    <property type="match status" value="1"/>
</dbReference>
<dbReference type="PANTHER" id="PTHR46797:SF1">
    <property type="entry name" value="METHYLPHOSPHONATE SYNTHASE"/>
    <property type="match status" value="1"/>
</dbReference>
<dbReference type="CDD" id="cd00093">
    <property type="entry name" value="HTH_XRE"/>
    <property type="match status" value="1"/>
</dbReference>
<name>A0ABP6M2P0_9MICC</name>
<dbReference type="InterPro" id="IPR010982">
    <property type="entry name" value="Lambda_DNA-bd_dom_sf"/>
</dbReference>
<keyword evidence="1" id="KW-0238">DNA-binding</keyword>
<dbReference type="Proteomes" id="UP001500236">
    <property type="component" value="Unassembled WGS sequence"/>
</dbReference>
<sequence length="186" mass="20505">MKELAQVGIRLRAARTGRGWTLDRLARASGISASTISRLESGKRQASLELLLPLTRELGIAVDDLLVLQTPDPRVCRPGWRTEDMVVQPLSEERSPVNAFRITYAERPRQEQLHTHPGYEWFYVASGRLRLQLGDEELILGRGEAAEFDTLIPHNLSAAGPGEAEIISLFSEEGVAPHTAAEGADQ</sequence>
<dbReference type="Gene3D" id="2.60.120.10">
    <property type="entry name" value="Jelly Rolls"/>
    <property type="match status" value="1"/>
</dbReference>
<evidence type="ECO:0000313" key="3">
    <source>
        <dbReference type="EMBL" id="GAA3067672.1"/>
    </source>
</evidence>
<dbReference type="InterPro" id="IPR050807">
    <property type="entry name" value="TransReg_Diox_bact_type"/>
</dbReference>
<dbReference type="SMART" id="SM00530">
    <property type="entry name" value="HTH_XRE"/>
    <property type="match status" value="1"/>
</dbReference>
<protein>
    <submittedName>
        <fullName evidence="3">XRE family transcriptional regulator</fullName>
    </submittedName>
</protein>
<dbReference type="RefSeq" id="WP_344681826.1">
    <property type="nucleotide sequence ID" value="NZ_BAAAVT010000012.1"/>
</dbReference>
<proteinExistence type="predicted"/>
<accession>A0ABP6M2P0</accession>
<gene>
    <name evidence="3" type="ORF">GCM10010529_20440</name>
</gene>
<evidence type="ECO:0000259" key="2">
    <source>
        <dbReference type="PROSITE" id="PS50943"/>
    </source>
</evidence>
<feature type="domain" description="HTH cro/C1-type" evidence="2">
    <location>
        <begin position="11"/>
        <end position="65"/>
    </location>
</feature>
<evidence type="ECO:0000256" key="1">
    <source>
        <dbReference type="ARBA" id="ARBA00023125"/>
    </source>
</evidence>
<dbReference type="PANTHER" id="PTHR46797">
    <property type="entry name" value="HTH-TYPE TRANSCRIPTIONAL REGULATOR"/>
    <property type="match status" value="1"/>
</dbReference>
<dbReference type="CDD" id="cd02209">
    <property type="entry name" value="cupin_XRE_C"/>
    <property type="match status" value="1"/>
</dbReference>
<dbReference type="InterPro" id="IPR014710">
    <property type="entry name" value="RmlC-like_jellyroll"/>
</dbReference>
<dbReference type="EMBL" id="BAAAVT010000012">
    <property type="protein sequence ID" value="GAA3067672.1"/>
    <property type="molecule type" value="Genomic_DNA"/>
</dbReference>
<dbReference type="Pfam" id="PF01381">
    <property type="entry name" value="HTH_3"/>
    <property type="match status" value="1"/>
</dbReference>
<dbReference type="SUPFAM" id="SSF51182">
    <property type="entry name" value="RmlC-like cupins"/>
    <property type="match status" value="1"/>
</dbReference>
<dbReference type="Pfam" id="PF07883">
    <property type="entry name" value="Cupin_2"/>
    <property type="match status" value="1"/>
</dbReference>
<evidence type="ECO:0000313" key="4">
    <source>
        <dbReference type="Proteomes" id="UP001500236"/>
    </source>
</evidence>
<dbReference type="InterPro" id="IPR013096">
    <property type="entry name" value="Cupin_2"/>
</dbReference>
<organism evidence="3 4">
    <name type="scientific">Nesterenkonia aethiopica</name>
    <dbReference type="NCBI Taxonomy" id="269144"/>
    <lineage>
        <taxon>Bacteria</taxon>
        <taxon>Bacillati</taxon>
        <taxon>Actinomycetota</taxon>
        <taxon>Actinomycetes</taxon>
        <taxon>Micrococcales</taxon>
        <taxon>Micrococcaceae</taxon>
        <taxon>Nesterenkonia</taxon>
    </lineage>
</organism>
<dbReference type="SUPFAM" id="SSF47413">
    <property type="entry name" value="lambda repressor-like DNA-binding domains"/>
    <property type="match status" value="1"/>
</dbReference>
<dbReference type="PROSITE" id="PS50943">
    <property type="entry name" value="HTH_CROC1"/>
    <property type="match status" value="1"/>
</dbReference>
<keyword evidence="4" id="KW-1185">Reference proteome</keyword>
<comment type="caution">
    <text evidence="3">The sequence shown here is derived from an EMBL/GenBank/DDBJ whole genome shotgun (WGS) entry which is preliminary data.</text>
</comment>